<proteinExistence type="predicted"/>
<evidence type="ECO:0000313" key="2">
    <source>
        <dbReference type="EMBL" id="RMU17336.1"/>
    </source>
</evidence>
<accession>A0AB37R5L3</accession>
<evidence type="ECO:0000259" key="1">
    <source>
        <dbReference type="PROSITE" id="PS52039"/>
    </source>
</evidence>
<comment type="caution">
    <text evidence="2">The sequence shown here is derived from an EMBL/GenBank/DDBJ whole genome shotgun (WGS) entry which is preliminary data.</text>
</comment>
<dbReference type="Gene3D" id="2.70.20.10">
    <property type="entry name" value="Topoisomerase I, domain 3"/>
    <property type="match status" value="1"/>
</dbReference>
<dbReference type="GO" id="GO:0003917">
    <property type="term" value="F:DNA topoisomerase type I (single strand cut, ATP-independent) activity"/>
    <property type="evidence" value="ECO:0007669"/>
    <property type="project" value="InterPro"/>
</dbReference>
<organism evidence="2 3">
    <name type="scientific">Pseudomonas amygdali pv. lachrymans</name>
    <name type="common">Pseudomonas syringae pv. lachrymans</name>
    <dbReference type="NCBI Taxonomy" id="53707"/>
    <lineage>
        <taxon>Bacteria</taxon>
        <taxon>Pseudomonadati</taxon>
        <taxon>Pseudomonadota</taxon>
        <taxon>Gammaproteobacteria</taxon>
        <taxon>Pseudomonadales</taxon>
        <taxon>Pseudomonadaceae</taxon>
        <taxon>Pseudomonas</taxon>
        <taxon>Pseudomonas amygdali</taxon>
    </lineage>
</organism>
<feature type="non-terminal residue" evidence="2">
    <location>
        <position position="1"/>
    </location>
</feature>
<dbReference type="GO" id="GO:0043597">
    <property type="term" value="C:cytoplasmic replication fork"/>
    <property type="evidence" value="ECO:0007669"/>
    <property type="project" value="TreeGrafter"/>
</dbReference>
<dbReference type="GO" id="GO:0006281">
    <property type="term" value="P:DNA repair"/>
    <property type="evidence" value="ECO:0007669"/>
    <property type="project" value="TreeGrafter"/>
</dbReference>
<dbReference type="GO" id="GO:0006310">
    <property type="term" value="P:DNA recombination"/>
    <property type="evidence" value="ECO:0007669"/>
    <property type="project" value="TreeGrafter"/>
</dbReference>
<dbReference type="PROSITE" id="PS52039">
    <property type="entry name" value="TOPO_IA_2"/>
    <property type="match status" value="1"/>
</dbReference>
<dbReference type="SUPFAM" id="SSF56712">
    <property type="entry name" value="Prokaryotic type I DNA topoisomerase"/>
    <property type="match status" value="1"/>
</dbReference>
<feature type="non-terminal residue" evidence="2">
    <location>
        <position position="171"/>
    </location>
</feature>
<dbReference type="InterPro" id="IPR013825">
    <property type="entry name" value="Topo_IA_cen_sub2"/>
</dbReference>
<dbReference type="Gene3D" id="1.10.290.10">
    <property type="entry name" value="Topoisomerase I, domain 4"/>
    <property type="match status" value="1"/>
</dbReference>
<dbReference type="SMART" id="SM00437">
    <property type="entry name" value="TOP1Ac"/>
    <property type="match status" value="1"/>
</dbReference>
<dbReference type="RefSeq" id="WP_235663786.1">
    <property type="nucleotide sequence ID" value="NZ_RBTW01000224.1"/>
</dbReference>
<dbReference type="InterPro" id="IPR013497">
    <property type="entry name" value="Topo_IA_cen"/>
</dbReference>
<dbReference type="PANTHER" id="PTHR11390:SF21">
    <property type="entry name" value="DNA TOPOISOMERASE 3-ALPHA"/>
    <property type="match status" value="1"/>
</dbReference>
<name>A0AB37R5L3_PSEAV</name>
<sequence length="171" mass="19301">DCGYLPESMLDEVPMVLDALKRTDPTIDETLRLIDSKLRSRAWNDKKITGPHHGIIPTLEPANLSAMSEKERKVYELIRAHFLAQFLPNHEYDRTVATFECNAVSLQAVGKRIIVPGWKMLFAASYDDDGEESTGRSQTLPILQMGTRCDLQDLQLKAQKTEPPKPYTEGT</sequence>
<feature type="domain" description="Topo IA-type catalytic" evidence="1">
    <location>
        <begin position="1"/>
        <end position="171"/>
    </location>
</feature>
<dbReference type="Pfam" id="PF01131">
    <property type="entry name" value="Topoisom_bac"/>
    <property type="match status" value="1"/>
</dbReference>
<dbReference type="PANTHER" id="PTHR11390">
    <property type="entry name" value="PROKARYOTIC DNA TOPOISOMERASE"/>
    <property type="match status" value="1"/>
</dbReference>
<reference evidence="2 3" key="1">
    <citation type="submission" date="2018-08" db="EMBL/GenBank/DDBJ databases">
        <title>Recombination of ecologically and evolutionarily significant loci maintains genetic cohesion in the Pseudomonas syringae species complex.</title>
        <authorList>
            <person name="Dillon M."/>
            <person name="Thakur S."/>
            <person name="Almeida R.N.D."/>
            <person name="Weir B.S."/>
            <person name="Guttman D.S."/>
        </authorList>
    </citation>
    <scope>NUCLEOTIDE SEQUENCE [LARGE SCALE GENOMIC DNA]</scope>
    <source>
        <strain evidence="2 3">ICMP 3402</strain>
    </source>
</reference>
<dbReference type="Proteomes" id="UP000271817">
    <property type="component" value="Unassembled WGS sequence"/>
</dbReference>
<dbReference type="EMBL" id="RBTW01000224">
    <property type="protein sequence ID" value="RMU17336.1"/>
    <property type="molecule type" value="Genomic_DNA"/>
</dbReference>
<dbReference type="AlphaFoldDB" id="A0AB37R5L3"/>
<protein>
    <submittedName>
        <fullName evidence="2">DNA topoisomerase</fullName>
    </submittedName>
</protein>
<dbReference type="InterPro" id="IPR003602">
    <property type="entry name" value="Topo_IA_DNA-bd_dom"/>
</dbReference>
<dbReference type="InterPro" id="IPR013826">
    <property type="entry name" value="Topo_IA_cen_sub3"/>
</dbReference>
<dbReference type="InterPro" id="IPR023405">
    <property type="entry name" value="Topo_IA_core_domain"/>
</dbReference>
<evidence type="ECO:0000313" key="3">
    <source>
        <dbReference type="Proteomes" id="UP000271817"/>
    </source>
</evidence>
<dbReference type="InterPro" id="IPR000380">
    <property type="entry name" value="Topo_IA"/>
</dbReference>
<gene>
    <name evidence="2" type="ORF">ALP33_05240</name>
</gene>
<dbReference type="GO" id="GO:0003677">
    <property type="term" value="F:DNA binding"/>
    <property type="evidence" value="ECO:0007669"/>
    <property type="project" value="InterPro"/>
</dbReference>
<dbReference type="GO" id="GO:0006265">
    <property type="term" value="P:DNA topological change"/>
    <property type="evidence" value="ECO:0007669"/>
    <property type="project" value="InterPro"/>
</dbReference>